<dbReference type="Proteomes" id="UP000186905">
    <property type="component" value="Unassembled WGS sequence"/>
</dbReference>
<comment type="caution">
    <text evidence="2">The sequence shown here is derived from an EMBL/GenBank/DDBJ whole genome shotgun (WGS) entry which is preliminary data.</text>
</comment>
<dbReference type="EMBL" id="MJIL01000088">
    <property type="protein sequence ID" value="OLQ73149.1"/>
    <property type="molecule type" value="Genomic_DNA"/>
</dbReference>
<evidence type="ECO:0000313" key="3">
    <source>
        <dbReference type="Proteomes" id="UP000186905"/>
    </source>
</evidence>
<gene>
    <name evidence="2" type="ORF">BIT28_25320</name>
</gene>
<dbReference type="RefSeq" id="WP_075766615.1">
    <property type="nucleotide sequence ID" value="NZ_MJIL01000088.1"/>
</dbReference>
<proteinExistence type="predicted"/>
<keyword evidence="1" id="KW-0732">Signal</keyword>
<organism evidence="2 3">
    <name type="scientific">Photobacterium proteolyticum</name>
    <dbReference type="NCBI Taxonomy" id="1903952"/>
    <lineage>
        <taxon>Bacteria</taxon>
        <taxon>Pseudomonadati</taxon>
        <taxon>Pseudomonadota</taxon>
        <taxon>Gammaproteobacteria</taxon>
        <taxon>Vibrionales</taxon>
        <taxon>Vibrionaceae</taxon>
        <taxon>Photobacterium</taxon>
    </lineage>
</organism>
<accession>A0A1Q9GFE1</accession>
<protein>
    <recommendedName>
        <fullName evidence="4">Lipoprotein</fullName>
    </recommendedName>
</protein>
<keyword evidence="3" id="KW-1185">Reference proteome</keyword>
<dbReference type="AlphaFoldDB" id="A0A1Q9GFE1"/>
<evidence type="ECO:0000256" key="1">
    <source>
        <dbReference type="SAM" id="SignalP"/>
    </source>
</evidence>
<reference evidence="2 3" key="1">
    <citation type="submission" date="2016-09" db="EMBL/GenBank/DDBJ databases">
        <title>Photobacterium proteolyticum sp. nov. a protease producing bacterium isolated from ocean sediments of Laizhou Bay.</title>
        <authorList>
            <person name="Li Y."/>
        </authorList>
    </citation>
    <scope>NUCLEOTIDE SEQUENCE [LARGE SCALE GENOMIC DNA]</scope>
    <source>
        <strain evidence="2 3">13-12</strain>
    </source>
</reference>
<sequence>MKYFALLAVFMLGCTNQAANIEKSVSELTPETKNAIAICSSQFSDEQKVFLEGQYLEEKARISAGTNSTSKGLVVDQSNMTGQEKLELIKMYHTCVNSHLQKKKS</sequence>
<evidence type="ECO:0000313" key="2">
    <source>
        <dbReference type="EMBL" id="OLQ73149.1"/>
    </source>
</evidence>
<evidence type="ECO:0008006" key="4">
    <source>
        <dbReference type="Google" id="ProtNLM"/>
    </source>
</evidence>
<feature type="signal peptide" evidence="1">
    <location>
        <begin position="1"/>
        <end position="18"/>
    </location>
</feature>
<name>A0A1Q9GFE1_9GAMM</name>
<feature type="chain" id="PRO_5010286996" description="Lipoprotein" evidence="1">
    <location>
        <begin position="19"/>
        <end position="105"/>
    </location>
</feature>